<keyword evidence="1" id="KW-0812">Transmembrane</keyword>
<keyword evidence="1" id="KW-0472">Membrane</keyword>
<accession>A0A8S5RP19</accession>
<feature type="transmembrane region" description="Helical" evidence="1">
    <location>
        <begin position="35"/>
        <end position="56"/>
    </location>
</feature>
<evidence type="ECO:0000313" key="2">
    <source>
        <dbReference type="EMBL" id="DAE32772.1"/>
    </source>
</evidence>
<reference evidence="2" key="1">
    <citation type="journal article" date="2021" name="Proc. Natl. Acad. Sci. U.S.A.">
        <title>A Catalog of Tens of Thousands of Viruses from Human Metagenomes Reveals Hidden Associations with Chronic Diseases.</title>
        <authorList>
            <person name="Tisza M.J."/>
            <person name="Buck C.B."/>
        </authorList>
    </citation>
    <scope>NUCLEOTIDE SEQUENCE</scope>
    <source>
        <strain evidence="2">CtFlR8</strain>
    </source>
</reference>
<protein>
    <submittedName>
        <fullName evidence="2">Uncharacterized protein</fullName>
    </submittedName>
</protein>
<keyword evidence="1" id="KW-1133">Transmembrane helix</keyword>
<organism evidence="2">
    <name type="scientific">virus sp. ctFlR8</name>
    <dbReference type="NCBI Taxonomy" id="2825811"/>
    <lineage>
        <taxon>Viruses</taxon>
    </lineage>
</organism>
<dbReference type="EMBL" id="BK059128">
    <property type="protein sequence ID" value="DAE32772.1"/>
    <property type="molecule type" value="Genomic_DNA"/>
</dbReference>
<proteinExistence type="predicted"/>
<sequence length="112" mass="13631">MEYIYGAIFAWIFISFCFFILESVGIIDCFMESKALWILFAPMIFLAIFIYPISIYKETKFKMSRQNFSELEKCNFIYKKISKNVYLCRWYGSKKHHPILYHFIIPFYIKIK</sequence>
<name>A0A8S5RP19_9VIRU</name>
<evidence type="ECO:0000256" key="1">
    <source>
        <dbReference type="SAM" id="Phobius"/>
    </source>
</evidence>